<sequence length="692" mass="80588">MKIFRIEIENFRLLKNFSMDLEDELTLVIGKNNTGKTSILSVLDKFLNEKSKFSYDDFNIDFKKELEDQIKSPTITEEFLPIGIKLKLFIEYDELDDLSNISRVLMDLDPDNNIVVLGFNYVLGFDKLIKLRDDYSTFVINEKVKKDANEKYKVKDLKDFIKREIGNYFNILKYSFEYDVETKRVNENNCINLESEGISLKEIVNFKYIGARRDVTNKDKESTLSKQTSVLYKKQEDNTEKSDATEKFKDQLSETDDALSDIYKEQFKEVIKKVQDFGGIKLNDTDIAIISTLQHRELLEGNTTVVYTHDDNQLPEHYNGLGYMNLISMIFEIEILVQEFKRDENKKPADINLLFIEEPEAHTHPQMQYVFIKNIKKLLGEGIKRDDNINRRLQYVITSHSSHIVADSDFEDIKYLKAISKNNVDTKNLKDLIKKYENVPNQYQFLKQYLTISRAEIFFADKVIMIEGDTERILIPTFMRKIDIEEDQRLKDTGEEDAFLPLLSQNISIIEVGAYSQIFQSFIEFLGIKTLIITDIDPKMKTYKDGKDVWSTCSVGEGTDTSNSAIKHFLKNSSWDQIKDFQEDDRTISLQGGAIVSLSYQQEEDSYHARTFEDSFIHINLDFIKGNKSSFQGLKNPKLFDIDTNDAYQLAESCVKKKTHFALDILYHSDENFSNWNIPSYIKNGLLWLKKD</sequence>
<dbReference type="PANTHER" id="PTHR43581">
    <property type="entry name" value="ATP/GTP PHOSPHATASE"/>
    <property type="match status" value="1"/>
</dbReference>
<feature type="domain" description="Endonuclease GajA/Old nuclease/RecF-like AAA" evidence="1">
    <location>
        <begin position="1"/>
        <end position="405"/>
    </location>
</feature>
<organism evidence="3 4">
    <name type="scientific">Brumimicrobium oceani</name>
    <dbReference type="NCBI Taxonomy" id="2100725"/>
    <lineage>
        <taxon>Bacteria</taxon>
        <taxon>Pseudomonadati</taxon>
        <taxon>Bacteroidota</taxon>
        <taxon>Flavobacteriia</taxon>
        <taxon>Flavobacteriales</taxon>
        <taxon>Crocinitomicaceae</taxon>
        <taxon>Brumimicrobium</taxon>
    </lineage>
</organism>
<evidence type="ECO:0000313" key="4">
    <source>
        <dbReference type="Proteomes" id="UP000245370"/>
    </source>
</evidence>
<dbReference type="InterPro" id="IPR041685">
    <property type="entry name" value="AAA_GajA/Old/RecF-like"/>
</dbReference>
<keyword evidence="3" id="KW-0540">Nuclease</keyword>
<comment type="caution">
    <text evidence="3">The sequence shown here is derived from an EMBL/GenBank/DDBJ whole genome shotgun (WGS) entry which is preliminary data.</text>
</comment>
<dbReference type="EMBL" id="QFRJ01000001">
    <property type="protein sequence ID" value="PWH86753.1"/>
    <property type="molecule type" value="Genomic_DNA"/>
</dbReference>
<dbReference type="InterPro" id="IPR034139">
    <property type="entry name" value="TOPRIM_OLD"/>
</dbReference>
<keyword evidence="4" id="KW-1185">Reference proteome</keyword>
<dbReference type="Gene3D" id="3.40.50.300">
    <property type="entry name" value="P-loop containing nucleotide triphosphate hydrolases"/>
    <property type="match status" value="1"/>
</dbReference>
<keyword evidence="3" id="KW-0255">Endonuclease</keyword>
<proteinExistence type="predicted"/>
<accession>A0A2U2XG61</accession>
<reference evidence="3 4" key="1">
    <citation type="submission" date="2018-05" db="EMBL/GenBank/DDBJ databases">
        <title>Brumimicrobium oceani sp. nov., isolated from coastal sediment.</title>
        <authorList>
            <person name="Kou Y."/>
        </authorList>
    </citation>
    <scope>NUCLEOTIDE SEQUENCE [LARGE SCALE GENOMIC DNA]</scope>
    <source>
        <strain evidence="3 4">C305</strain>
    </source>
</reference>
<keyword evidence="3" id="KW-0378">Hydrolase</keyword>
<protein>
    <submittedName>
        <fullName evidence="3">ATP-dependent endonuclease</fullName>
    </submittedName>
</protein>
<dbReference type="GO" id="GO:0004519">
    <property type="term" value="F:endonuclease activity"/>
    <property type="evidence" value="ECO:0007669"/>
    <property type="project" value="UniProtKB-KW"/>
</dbReference>
<reference evidence="3 4" key="2">
    <citation type="submission" date="2018-05" db="EMBL/GenBank/DDBJ databases">
        <authorList>
            <person name="Lanie J.A."/>
            <person name="Ng W.-L."/>
            <person name="Kazmierczak K.M."/>
            <person name="Andrzejewski T.M."/>
            <person name="Davidsen T.M."/>
            <person name="Wayne K.J."/>
            <person name="Tettelin H."/>
            <person name="Glass J.I."/>
            <person name="Rusch D."/>
            <person name="Podicherti R."/>
            <person name="Tsui H.-C.T."/>
            <person name="Winkler M.E."/>
        </authorList>
    </citation>
    <scope>NUCLEOTIDE SEQUENCE [LARGE SCALE GENOMIC DNA]</scope>
    <source>
        <strain evidence="3 4">C305</strain>
    </source>
</reference>
<dbReference type="Pfam" id="PF13175">
    <property type="entry name" value="AAA_15"/>
    <property type="match status" value="1"/>
</dbReference>
<dbReference type="InterPro" id="IPR027417">
    <property type="entry name" value="P-loop_NTPase"/>
</dbReference>
<evidence type="ECO:0000313" key="3">
    <source>
        <dbReference type="EMBL" id="PWH86753.1"/>
    </source>
</evidence>
<dbReference type="SUPFAM" id="SSF52540">
    <property type="entry name" value="P-loop containing nucleoside triphosphate hydrolases"/>
    <property type="match status" value="1"/>
</dbReference>
<dbReference type="Proteomes" id="UP000245370">
    <property type="component" value="Unassembled WGS sequence"/>
</dbReference>
<dbReference type="AlphaFoldDB" id="A0A2U2XG61"/>
<gene>
    <name evidence="3" type="ORF">DIT68_00360</name>
</gene>
<dbReference type="Pfam" id="PF20469">
    <property type="entry name" value="OLD-like_TOPRIM"/>
    <property type="match status" value="1"/>
</dbReference>
<evidence type="ECO:0000259" key="1">
    <source>
        <dbReference type="Pfam" id="PF13175"/>
    </source>
</evidence>
<dbReference type="InterPro" id="IPR051396">
    <property type="entry name" value="Bact_Antivir_Def_Nuclease"/>
</dbReference>
<feature type="domain" description="OLD protein-like TOPRIM" evidence="2">
    <location>
        <begin position="458"/>
        <end position="537"/>
    </location>
</feature>
<dbReference type="OrthoDB" id="9792800at2"/>
<evidence type="ECO:0000259" key="2">
    <source>
        <dbReference type="Pfam" id="PF20469"/>
    </source>
</evidence>
<name>A0A2U2XG61_9FLAO</name>
<dbReference type="CDD" id="cd01026">
    <property type="entry name" value="TOPRIM_OLD"/>
    <property type="match status" value="1"/>
</dbReference>
<dbReference type="PANTHER" id="PTHR43581:SF4">
    <property type="entry name" value="ATP_GTP PHOSPHATASE"/>
    <property type="match status" value="1"/>
</dbReference>
<dbReference type="RefSeq" id="WP_109357834.1">
    <property type="nucleotide sequence ID" value="NZ_QFRJ01000001.1"/>
</dbReference>